<dbReference type="InterPro" id="IPR011993">
    <property type="entry name" value="PH-like_dom_sf"/>
</dbReference>
<reference evidence="13 14" key="1">
    <citation type="submission" date="2021-04" db="EMBL/GenBank/DDBJ databases">
        <authorList>
            <person name="De Guttry C."/>
            <person name="Zahm M."/>
            <person name="Klopp C."/>
            <person name="Cabau C."/>
            <person name="Louis A."/>
            <person name="Berthelot C."/>
            <person name="Parey E."/>
            <person name="Roest Crollius H."/>
            <person name="Montfort J."/>
            <person name="Robinson-Rechavi M."/>
            <person name="Bucao C."/>
            <person name="Bouchez O."/>
            <person name="Gislard M."/>
            <person name="Lluch J."/>
            <person name="Milhes M."/>
            <person name="Lampietro C."/>
            <person name="Lopez Roques C."/>
            <person name="Donnadieu C."/>
            <person name="Braasch I."/>
            <person name="Desvignes T."/>
            <person name="Postlethwait J."/>
            <person name="Bobe J."/>
            <person name="Wedekind C."/>
            <person name="Guiguen Y."/>
        </authorList>
    </citation>
    <scope>NUCLEOTIDE SEQUENCE [LARGE SCALE GENOMIC DNA]</scope>
    <source>
        <strain evidence="13">Cs_M1</strain>
        <tissue evidence="13">Blood</tissue>
    </source>
</reference>
<dbReference type="InterPro" id="IPR001849">
    <property type="entry name" value="PH_domain"/>
</dbReference>
<dbReference type="Pfam" id="PF21989">
    <property type="entry name" value="RA_2"/>
    <property type="match status" value="1"/>
</dbReference>
<gene>
    <name evidence="13" type="ORF">J4Q44_G00266520</name>
</gene>
<dbReference type="CDD" id="cd01259">
    <property type="entry name" value="PH_APBB1IP"/>
    <property type="match status" value="1"/>
</dbReference>
<dbReference type="PANTHER" id="PTHR11243:SF14">
    <property type="entry name" value="AMYLOID BETA A4 PRECURSOR PROTEIN-BINDING FAMILY B MEMBER 1-INTERACTING PROTEIN"/>
    <property type="match status" value="1"/>
</dbReference>
<evidence type="ECO:0000313" key="13">
    <source>
        <dbReference type="EMBL" id="KAK6302297.1"/>
    </source>
</evidence>
<dbReference type="SMART" id="SM00314">
    <property type="entry name" value="RA"/>
    <property type="match status" value="1"/>
</dbReference>
<evidence type="ECO:0000256" key="10">
    <source>
        <dbReference type="SAM" id="MobiDB-lite"/>
    </source>
</evidence>
<comment type="subcellular location">
    <subcellularLocation>
        <location evidence="1">Cell membrane</location>
        <topology evidence="1">Peripheral membrane protein</topology>
    </subcellularLocation>
    <subcellularLocation>
        <location evidence="2">Cytoplasm</location>
        <location evidence="2">Cytoskeleton</location>
    </subcellularLocation>
</comment>
<evidence type="ECO:0000256" key="6">
    <source>
        <dbReference type="ARBA" id="ARBA00023212"/>
    </source>
</evidence>
<comment type="similarity">
    <text evidence="7">Belongs to the MRL family.</text>
</comment>
<comment type="caution">
    <text evidence="13">The sequence shown here is derived from an EMBL/GenBank/DDBJ whole genome shotgun (WGS) entry which is preliminary data.</text>
</comment>
<evidence type="ECO:0000256" key="3">
    <source>
        <dbReference type="ARBA" id="ARBA00022475"/>
    </source>
</evidence>
<dbReference type="SMART" id="SM00233">
    <property type="entry name" value="PH"/>
    <property type="match status" value="1"/>
</dbReference>
<dbReference type="Gene3D" id="3.10.20.90">
    <property type="entry name" value="Phosphatidylinositol 3-kinase Catalytic Subunit, Chain A, domain 1"/>
    <property type="match status" value="1"/>
</dbReference>
<dbReference type="InterPro" id="IPR029071">
    <property type="entry name" value="Ubiquitin-like_domsf"/>
</dbReference>
<keyword evidence="5" id="KW-0472">Membrane</keyword>
<dbReference type="PANTHER" id="PTHR11243">
    <property type="entry name" value="GROWTH FACTOR RECEPTOR-BOUND PROTEIN"/>
    <property type="match status" value="1"/>
</dbReference>
<protein>
    <recommendedName>
        <fullName evidence="8">Amyloid beta A4 precursor protein-binding family B member 1-interacting protein</fullName>
    </recommendedName>
    <alternativeName>
        <fullName evidence="9">APBB1-interacting protein 1</fullName>
    </alternativeName>
</protein>
<feature type="region of interest" description="Disordered" evidence="10">
    <location>
        <begin position="508"/>
        <end position="558"/>
    </location>
</feature>
<evidence type="ECO:0000256" key="2">
    <source>
        <dbReference type="ARBA" id="ARBA00004245"/>
    </source>
</evidence>
<name>A0AAN8L0B0_9TELE</name>
<dbReference type="AlphaFoldDB" id="A0AAN8L0B0"/>
<feature type="compositionally biased region" description="Low complexity" evidence="10">
    <location>
        <begin position="139"/>
        <end position="154"/>
    </location>
</feature>
<dbReference type="SUPFAM" id="SSF50729">
    <property type="entry name" value="PH domain-like"/>
    <property type="match status" value="1"/>
</dbReference>
<dbReference type="InterPro" id="IPR000159">
    <property type="entry name" value="RA_dom"/>
</dbReference>
<evidence type="ECO:0000256" key="8">
    <source>
        <dbReference type="ARBA" id="ARBA00040699"/>
    </source>
</evidence>
<dbReference type="InterPro" id="IPR039665">
    <property type="entry name" value="PH_APBB1IP"/>
</dbReference>
<dbReference type="PROSITE" id="PS50003">
    <property type="entry name" value="PH_DOMAIN"/>
    <property type="match status" value="1"/>
</dbReference>
<dbReference type="GO" id="GO:0005829">
    <property type="term" value="C:cytosol"/>
    <property type="evidence" value="ECO:0007669"/>
    <property type="project" value="TreeGrafter"/>
</dbReference>
<dbReference type="Gene3D" id="2.30.29.30">
    <property type="entry name" value="Pleckstrin-homology domain (PH domain)/Phosphotyrosine-binding domain (PTB)"/>
    <property type="match status" value="2"/>
</dbReference>
<keyword evidence="6" id="KW-0206">Cytoskeleton</keyword>
<dbReference type="GO" id="GO:0007165">
    <property type="term" value="P:signal transduction"/>
    <property type="evidence" value="ECO:0007669"/>
    <property type="project" value="InterPro"/>
</dbReference>
<dbReference type="PROSITE" id="PS50200">
    <property type="entry name" value="RA"/>
    <property type="match status" value="1"/>
</dbReference>
<dbReference type="InterPro" id="IPR039664">
    <property type="entry name" value="GRB/APBB1IP"/>
</dbReference>
<proteinExistence type="inferred from homology"/>
<keyword evidence="4" id="KW-0963">Cytoplasm</keyword>
<sequence>MLRYSTKPFPESCDSVKVNFRIEQEIEPLSEIIRLQKMDDIDAMFTDLLGEMDLLTQSFGYEKDPSETSSSSSQRESNFSIGFADLNESLNELEDHDLDALMADLGSDLAETEETLNAAKTGHVHTQQSDYSTPQQNVPLSQMSSLASSSSSSLPPEPSKPQLAGEAEAQAKADKIKLALKKLKEAKVKKLVIKVMMSDGSSKTLMVDERQTVRDVLDNLFEKTHCDCSVDWSLCETNPELQTERGFEDHEYLVEPLSAWTRDSENQILFLLRPNKYLFFKDPQIFYLWKKDKQFLNEIKESHKGLLLKENFEGPSVIVPDLEGLLFLKEDGKKSWKRRYFLLRASGIYYVPKGKTKTSRDLACFTQFDKVNIYTTTDYKQKYKAPTDFCFILKERRVYLGLDLGHVRADGRELSWQHFYRRSAGQREQRHVYTNHRTTTVQKLAHAALEAHPQIQKESQHIRFLCCDDEHTLSLWVNSIRAAKYGVTLYHNYQTAVRRALTPTSTLHLTGLPASNPPTHSTGHRATLRSNGHPAQDDLSEPPPDFIPPPPPGWGSGV</sequence>
<feature type="domain" description="Ras-associating" evidence="12">
    <location>
        <begin position="189"/>
        <end position="277"/>
    </location>
</feature>
<dbReference type="Proteomes" id="UP001356427">
    <property type="component" value="Unassembled WGS sequence"/>
</dbReference>
<evidence type="ECO:0000256" key="9">
    <source>
        <dbReference type="ARBA" id="ARBA00042746"/>
    </source>
</evidence>
<evidence type="ECO:0000256" key="1">
    <source>
        <dbReference type="ARBA" id="ARBA00004202"/>
    </source>
</evidence>
<keyword evidence="3" id="KW-1003">Cell membrane</keyword>
<evidence type="ECO:0000259" key="12">
    <source>
        <dbReference type="PROSITE" id="PS50200"/>
    </source>
</evidence>
<evidence type="ECO:0000313" key="14">
    <source>
        <dbReference type="Proteomes" id="UP001356427"/>
    </source>
</evidence>
<dbReference type="SUPFAM" id="SSF54236">
    <property type="entry name" value="Ubiquitin-like"/>
    <property type="match status" value="1"/>
</dbReference>
<organism evidence="13 14">
    <name type="scientific">Coregonus suidteri</name>
    <dbReference type="NCBI Taxonomy" id="861788"/>
    <lineage>
        <taxon>Eukaryota</taxon>
        <taxon>Metazoa</taxon>
        <taxon>Chordata</taxon>
        <taxon>Craniata</taxon>
        <taxon>Vertebrata</taxon>
        <taxon>Euteleostomi</taxon>
        <taxon>Actinopterygii</taxon>
        <taxon>Neopterygii</taxon>
        <taxon>Teleostei</taxon>
        <taxon>Protacanthopterygii</taxon>
        <taxon>Salmoniformes</taxon>
        <taxon>Salmonidae</taxon>
        <taxon>Coregoninae</taxon>
        <taxon>Coregonus</taxon>
    </lineage>
</organism>
<evidence type="ECO:0000256" key="5">
    <source>
        <dbReference type="ARBA" id="ARBA00023136"/>
    </source>
</evidence>
<evidence type="ECO:0000259" key="11">
    <source>
        <dbReference type="PROSITE" id="PS50003"/>
    </source>
</evidence>
<feature type="compositionally biased region" description="Polar residues" evidence="10">
    <location>
        <begin position="124"/>
        <end position="138"/>
    </location>
</feature>
<dbReference type="EMBL" id="JAGTTL010000025">
    <property type="protein sequence ID" value="KAK6302297.1"/>
    <property type="molecule type" value="Genomic_DNA"/>
</dbReference>
<evidence type="ECO:0000256" key="7">
    <source>
        <dbReference type="ARBA" id="ARBA00038382"/>
    </source>
</evidence>
<dbReference type="GO" id="GO:0005886">
    <property type="term" value="C:plasma membrane"/>
    <property type="evidence" value="ECO:0007669"/>
    <property type="project" value="UniProtKB-SubCell"/>
</dbReference>
<feature type="domain" description="PH" evidence="11">
    <location>
        <begin position="319"/>
        <end position="485"/>
    </location>
</feature>
<dbReference type="Pfam" id="PF00169">
    <property type="entry name" value="PH"/>
    <property type="match status" value="1"/>
</dbReference>
<dbReference type="GO" id="GO:0005856">
    <property type="term" value="C:cytoskeleton"/>
    <property type="evidence" value="ECO:0007669"/>
    <property type="project" value="UniProtKB-SubCell"/>
</dbReference>
<accession>A0AAN8L0B0</accession>
<evidence type="ECO:0000256" key="4">
    <source>
        <dbReference type="ARBA" id="ARBA00022490"/>
    </source>
</evidence>
<feature type="compositionally biased region" description="Pro residues" evidence="10">
    <location>
        <begin position="541"/>
        <end position="558"/>
    </location>
</feature>
<keyword evidence="14" id="KW-1185">Reference proteome</keyword>
<feature type="region of interest" description="Disordered" evidence="10">
    <location>
        <begin position="121"/>
        <end position="168"/>
    </location>
</feature>